<proteinExistence type="predicted"/>
<dbReference type="OrthoDB" id="162877at2"/>
<protein>
    <submittedName>
        <fullName evidence="1">Uncharacterized protein</fullName>
    </submittedName>
</protein>
<evidence type="ECO:0000313" key="2">
    <source>
        <dbReference type="Proteomes" id="UP000000263"/>
    </source>
</evidence>
<dbReference type="RefSeq" id="WP_012120668.1">
    <property type="nucleotide sequence ID" value="NC_009767.1"/>
</dbReference>
<organism evidence="1 2">
    <name type="scientific">Roseiflexus castenholzii (strain DSM 13941 / HLO8)</name>
    <dbReference type="NCBI Taxonomy" id="383372"/>
    <lineage>
        <taxon>Bacteria</taxon>
        <taxon>Bacillati</taxon>
        <taxon>Chloroflexota</taxon>
        <taxon>Chloroflexia</taxon>
        <taxon>Chloroflexales</taxon>
        <taxon>Roseiflexineae</taxon>
        <taxon>Roseiflexaceae</taxon>
        <taxon>Roseiflexus</taxon>
    </lineage>
</organism>
<gene>
    <name evidence="1" type="ordered locus">Rcas_2160</name>
</gene>
<dbReference type="eggNOG" id="ENOG5033F64">
    <property type="taxonomic scope" value="Bacteria"/>
</dbReference>
<dbReference type="AlphaFoldDB" id="A7NL71"/>
<dbReference type="EMBL" id="CP000804">
    <property type="protein sequence ID" value="ABU58244.1"/>
    <property type="molecule type" value="Genomic_DNA"/>
</dbReference>
<dbReference type="KEGG" id="rca:Rcas_2160"/>
<sequence>MARTVILHIAGEDPVLADIDQEPQPGDMFIKVTNMRKRDGKDVPYLAPGVQSVIFPWWRITFVEIMPSEEDRGSVIDFFRT</sequence>
<name>A7NL71_ROSCS</name>
<accession>A7NL71</accession>
<dbReference type="HOGENOM" id="CLU_2571717_0_0_0"/>
<keyword evidence="2" id="KW-1185">Reference proteome</keyword>
<reference evidence="1 2" key="1">
    <citation type="submission" date="2007-08" db="EMBL/GenBank/DDBJ databases">
        <title>Complete sequence of Roseiflexus castenholzii DSM 13941.</title>
        <authorList>
            <consortium name="US DOE Joint Genome Institute"/>
            <person name="Copeland A."/>
            <person name="Lucas S."/>
            <person name="Lapidus A."/>
            <person name="Barry K."/>
            <person name="Glavina del Rio T."/>
            <person name="Dalin E."/>
            <person name="Tice H."/>
            <person name="Pitluck S."/>
            <person name="Thompson L.S."/>
            <person name="Brettin T."/>
            <person name="Bruce D."/>
            <person name="Detter J.C."/>
            <person name="Han C."/>
            <person name="Tapia R."/>
            <person name="Schmutz J."/>
            <person name="Larimer F."/>
            <person name="Land M."/>
            <person name="Hauser L."/>
            <person name="Kyrpides N."/>
            <person name="Mikhailova N."/>
            <person name="Bryant D.A."/>
            <person name="Hanada S."/>
            <person name="Tsukatani Y."/>
            <person name="Richardson P."/>
        </authorList>
    </citation>
    <scope>NUCLEOTIDE SEQUENCE [LARGE SCALE GENOMIC DNA]</scope>
    <source>
        <strain evidence="2">DSM 13941 / HLO8</strain>
    </source>
</reference>
<dbReference type="STRING" id="383372.Rcas_2160"/>
<dbReference type="Proteomes" id="UP000000263">
    <property type="component" value="Chromosome"/>
</dbReference>
<evidence type="ECO:0000313" key="1">
    <source>
        <dbReference type="EMBL" id="ABU58244.1"/>
    </source>
</evidence>